<dbReference type="PANTHER" id="PTHR13215">
    <property type="entry name" value="RNA POLYMERASE II TRANSCRIPTIONAL COACTIVATOR"/>
    <property type="match status" value="1"/>
</dbReference>
<accession>A0A0W4ZIC5</accession>
<comment type="subcellular location">
    <subcellularLocation>
        <location evidence="1">Nucleus</location>
    </subcellularLocation>
</comment>
<keyword evidence="10" id="KW-1185">Reference proteome</keyword>
<name>A0A0W4ZIC5_PNEC8</name>
<dbReference type="GO" id="GO:0060261">
    <property type="term" value="P:positive regulation of transcription initiation by RNA polymerase II"/>
    <property type="evidence" value="ECO:0007669"/>
    <property type="project" value="InterPro"/>
</dbReference>
<evidence type="ECO:0000313" key="9">
    <source>
        <dbReference type="EMBL" id="KTW28114.1"/>
    </source>
</evidence>
<dbReference type="AlphaFoldDB" id="A0A0W4ZIC5"/>
<keyword evidence="6" id="KW-0539">Nucleus</keyword>
<dbReference type="RefSeq" id="XP_018225823.1">
    <property type="nucleotide sequence ID" value="XM_018370536.1"/>
</dbReference>
<dbReference type="Proteomes" id="UP000054454">
    <property type="component" value="Unassembled WGS sequence"/>
</dbReference>
<dbReference type="Pfam" id="PF02229">
    <property type="entry name" value="PC4"/>
    <property type="match status" value="1"/>
</dbReference>
<comment type="similarity">
    <text evidence="2">Belongs to the transcriptional coactivator PC4 family.</text>
</comment>
<evidence type="ECO:0000256" key="6">
    <source>
        <dbReference type="ARBA" id="ARBA00023242"/>
    </source>
</evidence>
<feature type="domain" description="Transcriptional coactivator p15 (PC4) C-terminal" evidence="8">
    <location>
        <begin position="38"/>
        <end position="90"/>
    </location>
</feature>
<dbReference type="Gene3D" id="2.30.31.10">
    <property type="entry name" value="Transcriptional Coactivator Pc4, Chain A"/>
    <property type="match status" value="1"/>
</dbReference>
<dbReference type="GO" id="GO:0003677">
    <property type="term" value="F:DNA binding"/>
    <property type="evidence" value="ECO:0007669"/>
    <property type="project" value="UniProtKB-KW"/>
</dbReference>
<keyword evidence="5" id="KW-0804">Transcription</keyword>
<feature type="region of interest" description="Disordered" evidence="7">
    <location>
        <begin position="1"/>
        <end position="25"/>
    </location>
</feature>
<reference evidence="10" key="1">
    <citation type="journal article" date="2016" name="Nat. Commun.">
        <title>Genome analysis of three Pneumocystis species reveals adaptation mechanisms to life exclusively in mammalian hosts.</title>
        <authorList>
            <person name="Ma L."/>
            <person name="Chen Z."/>
            <person name="Huang D.W."/>
            <person name="Kutty G."/>
            <person name="Ishihara M."/>
            <person name="Wang H."/>
            <person name="Abouelleil A."/>
            <person name="Bishop L."/>
            <person name="Davey E."/>
            <person name="Deng R."/>
            <person name="Deng X."/>
            <person name="Fan L."/>
            <person name="Fantoni G."/>
            <person name="Fitzgerald M."/>
            <person name="Gogineni E."/>
            <person name="Goldberg J.M."/>
            <person name="Handley G."/>
            <person name="Hu X."/>
            <person name="Huber C."/>
            <person name="Jiao X."/>
            <person name="Jones K."/>
            <person name="Levin J.Z."/>
            <person name="Liu Y."/>
            <person name="Macdonald P."/>
            <person name="Melnikov A."/>
            <person name="Raley C."/>
            <person name="Sassi M."/>
            <person name="Sherman B.T."/>
            <person name="Song X."/>
            <person name="Sykes S."/>
            <person name="Tran B."/>
            <person name="Walsh L."/>
            <person name="Xia Y."/>
            <person name="Yang J."/>
            <person name="Young S."/>
            <person name="Zeng Q."/>
            <person name="Zheng X."/>
            <person name="Stephens R."/>
            <person name="Nusbaum C."/>
            <person name="Birren B.W."/>
            <person name="Azadi P."/>
            <person name="Lempicki R.A."/>
            <person name="Cuomo C.A."/>
            <person name="Kovacs J.A."/>
        </authorList>
    </citation>
    <scope>NUCLEOTIDE SEQUENCE [LARGE SCALE GENOMIC DNA]</scope>
    <source>
        <strain evidence="10">B80</strain>
    </source>
</reference>
<organism evidence="9 10">
    <name type="scientific">Pneumocystis carinii (strain B80)</name>
    <name type="common">Rat pneumocystis pneumonia agent</name>
    <name type="synonym">Pneumocystis carinii f. sp. carinii</name>
    <dbReference type="NCBI Taxonomy" id="1408658"/>
    <lineage>
        <taxon>Eukaryota</taxon>
        <taxon>Fungi</taxon>
        <taxon>Dikarya</taxon>
        <taxon>Ascomycota</taxon>
        <taxon>Taphrinomycotina</taxon>
        <taxon>Pneumocystomycetes</taxon>
        <taxon>Pneumocystaceae</taxon>
        <taxon>Pneumocystis</taxon>
    </lineage>
</organism>
<evidence type="ECO:0000313" key="10">
    <source>
        <dbReference type="Proteomes" id="UP000054454"/>
    </source>
</evidence>
<evidence type="ECO:0000256" key="7">
    <source>
        <dbReference type="SAM" id="MobiDB-lite"/>
    </source>
</evidence>
<dbReference type="GO" id="GO:0003713">
    <property type="term" value="F:transcription coactivator activity"/>
    <property type="evidence" value="ECO:0007669"/>
    <property type="project" value="InterPro"/>
</dbReference>
<dbReference type="EMBL" id="LFVZ01000008">
    <property type="protein sequence ID" value="KTW28114.1"/>
    <property type="molecule type" value="Genomic_DNA"/>
</dbReference>
<feature type="compositionally biased region" description="Basic and acidic residues" evidence="7">
    <location>
        <begin position="1"/>
        <end position="20"/>
    </location>
</feature>
<gene>
    <name evidence="9" type="ORF">T552_01975</name>
</gene>
<evidence type="ECO:0000256" key="1">
    <source>
        <dbReference type="ARBA" id="ARBA00004123"/>
    </source>
</evidence>
<sequence length="112" mass="13158">MTKHERAEDENEEKNVEKRTCTYPTKPLYDTNGQAYWELEGRTRRLSLSRWKGKILIDIREYYEETATGQMKPGKKGLSLTQKQFEYLTAILPEVEIVLKEMNKEGPSSEKK</sequence>
<keyword evidence="3" id="KW-0805">Transcription regulation</keyword>
<dbReference type="OrthoDB" id="2505440at2759"/>
<evidence type="ECO:0000256" key="4">
    <source>
        <dbReference type="ARBA" id="ARBA00023125"/>
    </source>
</evidence>
<dbReference type="InterPro" id="IPR003173">
    <property type="entry name" value="PC4_C"/>
</dbReference>
<evidence type="ECO:0000256" key="2">
    <source>
        <dbReference type="ARBA" id="ARBA00009001"/>
    </source>
</evidence>
<evidence type="ECO:0000259" key="8">
    <source>
        <dbReference type="Pfam" id="PF02229"/>
    </source>
</evidence>
<comment type="caution">
    <text evidence="9">The sequence shown here is derived from an EMBL/GenBank/DDBJ whole genome shotgun (WGS) entry which is preliminary data.</text>
</comment>
<dbReference type="SUPFAM" id="SSF54447">
    <property type="entry name" value="ssDNA-binding transcriptional regulator domain"/>
    <property type="match status" value="1"/>
</dbReference>
<dbReference type="VEuPathDB" id="FungiDB:T552_01975"/>
<evidence type="ECO:0000256" key="3">
    <source>
        <dbReference type="ARBA" id="ARBA00023015"/>
    </source>
</evidence>
<protein>
    <recommendedName>
        <fullName evidence="8">Transcriptional coactivator p15 (PC4) C-terminal domain-containing protein</fullName>
    </recommendedName>
</protein>
<keyword evidence="4" id="KW-0238">DNA-binding</keyword>
<dbReference type="InterPro" id="IPR009044">
    <property type="entry name" value="ssDNA-bd_transcriptional_reg"/>
</dbReference>
<dbReference type="GeneID" id="28936739"/>
<dbReference type="GO" id="GO:0005634">
    <property type="term" value="C:nucleus"/>
    <property type="evidence" value="ECO:0007669"/>
    <property type="project" value="UniProtKB-SubCell"/>
</dbReference>
<dbReference type="InterPro" id="IPR045125">
    <property type="entry name" value="Sub1/Tcp4-like"/>
</dbReference>
<evidence type="ECO:0000256" key="5">
    <source>
        <dbReference type="ARBA" id="ARBA00023163"/>
    </source>
</evidence>
<proteinExistence type="inferred from homology"/>